<gene>
    <name evidence="1" type="ORF">PoB_000462800</name>
</gene>
<proteinExistence type="predicted"/>
<comment type="caution">
    <text evidence="1">The sequence shown here is derived from an EMBL/GenBank/DDBJ whole genome shotgun (WGS) entry which is preliminary data.</text>
</comment>
<keyword evidence="2" id="KW-1185">Reference proteome</keyword>
<name>A0AAV3Y6E9_9GAST</name>
<evidence type="ECO:0000313" key="1">
    <source>
        <dbReference type="EMBL" id="GFN78122.1"/>
    </source>
</evidence>
<sequence length="87" mass="10178">MRFKNGVEVRNSRDTEIKDDVKRWMRRMRKEVAHIQMGGKMKTHEVKHIKMGWGLTDTENGLTKMGGERNVVTGLRYRETMGTIISQ</sequence>
<protein>
    <submittedName>
        <fullName evidence="1">Uncharacterized protein</fullName>
    </submittedName>
</protein>
<reference evidence="1 2" key="1">
    <citation type="journal article" date="2021" name="Elife">
        <title>Chloroplast acquisition without the gene transfer in kleptoplastic sea slugs, Plakobranchus ocellatus.</title>
        <authorList>
            <person name="Maeda T."/>
            <person name="Takahashi S."/>
            <person name="Yoshida T."/>
            <person name="Shimamura S."/>
            <person name="Takaki Y."/>
            <person name="Nagai Y."/>
            <person name="Toyoda A."/>
            <person name="Suzuki Y."/>
            <person name="Arimoto A."/>
            <person name="Ishii H."/>
            <person name="Satoh N."/>
            <person name="Nishiyama T."/>
            <person name="Hasebe M."/>
            <person name="Maruyama T."/>
            <person name="Minagawa J."/>
            <person name="Obokata J."/>
            <person name="Shigenobu S."/>
        </authorList>
    </citation>
    <scope>NUCLEOTIDE SEQUENCE [LARGE SCALE GENOMIC DNA]</scope>
</reference>
<dbReference type="AlphaFoldDB" id="A0AAV3Y6E9"/>
<dbReference type="Proteomes" id="UP000735302">
    <property type="component" value="Unassembled WGS sequence"/>
</dbReference>
<accession>A0AAV3Y6E9</accession>
<dbReference type="EMBL" id="BLXT01000545">
    <property type="protein sequence ID" value="GFN78122.1"/>
    <property type="molecule type" value="Genomic_DNA"/>
</dbReference>
<evidence type="ECO:0000313" key="2">
    <source>
        <dbReference type="Proteomes" id="UP000735302"/>
    </source>
</evidence>
<organism evidence="1 2">
    <name type="scientific">Plakobranchus ocellatus</name>
    <dbReference type="NCBI Taxonomy" id="259542"/>
    <lineage>
        <taxon>Eukaryota</taxon>
        <taxon>Metazoa</taxon>
        <taxon>Spiralia</taxon>
        <taxon>Lophotrochozoa</taxon>
        <taxon>Mollusca</taxon>
        <taxon>Gastropoda</taxon>
        <taxon>Heterobranchia</taxon>
        <taxon>Euthyneura</taxon>
        <taxon>Panpulmonata</taxon>
        <taxon>Sacoglossa</taxon>
        <taxon>Placobranchoidea</taxon>
        <taxon>Plakobranchidae</taxon>
        <taxon>Plakobranchus</taxon>
    </lineage>
</organism>